<proteinExistence type="predicted"/>
<accession>A0A9N8YVT2</accession>
<gene>
    <name evidence="1" type="ORF">AMORRO_LOCUS1138</name>
</gene>
<reference evidence="1" key="1">
    <citation type="submission" date="2021-06" db="EMBL/GenBank/DDBJ databases">
        <authorList>
            <person name="Kallberg Y."/>
            <person name="Tangrot J."/>
            <person name="Rosling A."/>
        </authorList>
    </citation>
    <scope>NUCLEOTIDE SEQUENCE</scope>
    <source>
        <strain evidence="1">CL551</strain>
    </source>
</reference>
<comment type="caution">
    <text evidence="1">The sequence shown here is derived from an EMBL/GenBank/DDBJ whole genome shotgun (WGS) entry which is preliminary data.</text>
</comment>
<organism evidence="1 2">
    <name type="scientific">Acaulospora morrowiae</name>
    <dbReference type="NCBI Taxonomy" id="94023"/>
    <lineage>
        <taxon>Eukaryota</taxon>
        <taxon>Fungi</taxon>
        <taxon>Fungi incertae sedis</taxon>
        <taxon>Mucoromycota</taxon>
        <taxon>Glomeromycotina</taxon>
        <taxon>Glomeromycetes</taxon>
        <taxon>Diversisporales</taxon>
        <taxon>Acaulosporaceae</taxon>
        <taxon>Acaulospora</taxon>
    </lineage>
</organism>
<feature type="non-terminal residue" evidence="1">
    <location>
        <position position="1"/>
    </location>
</feature>
<dbReference type="AlphaFoldDB" id="A0A9N8YVT2"/>
<evidence type="ECO:0000313" key="1">
    <source>
        <dbReference type="EMBL" id="CAG8455767.1"/>
    </source>
</evidence>
<dbReference type="EMBL" id="CAJVPV010000415">
    <property type="protein sequence ID" value="CAG8455767.1"/>
    <property type="molecule type" value="Genomic_DNA"/>
</dbReference>
<keyword evidence="2" id="KW-1185">Reference proteome</keyword>
<dbReference type="Proteomes" id="UP000789342">
    <property type="component" value="Unassembled WGS sequence"/>
</dbReference>
<name>A0A9N8YVT2_9GLOM</name>
<protein>
    <submittedName>
        <fullName evidence="1">2657_t:CDS:1</fullName>
    </submittedName>
</protein>
<sequence length="49" mass="5688">MEMGAINNGWWTFQKTNGHEFIQLFDVVLVFPGSIKNKFYGTDLFLFKG</sequence>
<evidence type="ECO:0000313" key="2">
    <source>
        <dbReference type="Proteomes" id="UP000789342"/>
    </source>
</evidence>